<feature type="non-terminal residue" evidence="2">
    <location>
        <position position="239"/>
    </location>
</feature>
<evidence type="ECO:0008006" key="4">
    <source>
        <dbReference type="Google" id="ProtNLM"/>
    </source>
</evidence>
<evidence type="ECO:0000313" key="3">
    <source>
        <dbReference type="Proteomes" id="UP000232688"/>
    </source>
</evidence>
<protein>
    <recommendedName>
        <fullName evidence="4">RRM domain-containing protein</fullName>
    </recommendedName>
</protein>
<feature type="compositionally biased region" description="Low complexity" evidence="1">
    <location>
        <begin position="197"/>
        <end position="210"/>
    </location>
</feature>
<accession>A0A2N0QP92</accession>
<comment type="caution">
    <text evidence="2">The sequence shown here is derived from an EMBL/GenBank/DDBJ whole genome shotgun (WGS) entry which is preliminary data.</text>
</comment>
<organism evidence="2 3">
    <name type="scientific">Rhizophagus irregularis</name>
    <dbReference type="NCBI Taxonomy" id="588596"/>
    <lineage>
        <taxon>Eukaryota</taxon>
        <taxon>Fungi</taxon>
        <taxon>Fungi incertae sedis</taxon>
        <taxon>Mucoromycota</taxon>
        <taxon>Glomeromycotina</taxon>
        <taxon>Glomeromycetes</taxon>
        <taxon>Glomerales</taxon>
        <taxon>Glomeraceae</taxon>
        <taxon>Rhizophagus</taxon>
    </lineage>
</organism>
<reference evidence="2 3" key="1">
    <citation type="submission" date="2017-10" db="EMBL/GenBank/DDBJ databases">
        <title>Extensive intraspecific genome diversity in a model arbuscular mycorrhizal fungus.</title>
        <authorList>
            <person name="Chen E.C.H."/>
            <person name="Morin E."/>
            <person name="Baudet D."/>
            <person name="Noel J."/>
            <person name="Ndikumana S."/>
            <person name="Charron P."/>
            <person name="St-Onge C."/>
            <person name="Giorgi J."/>
            <person name="Grigoriev I.V."/>
            <person name="Roux C."/>
            <person name="Martin F.M."/>
            <person name="Corradi N."/>
        </authorList>
    </citation>
    <scope>NUCLEOTIDE SEQUENCE [LARGE SCALE GENOMIC DNA]</scope>
    <source>
        <strain evidence="2 3">A1</strain>
    </source>
</reference>
<dbReference type="VEuPathDB" id="FungiDB:RhiirA1_480490"/>
<feature type="region of interest" description="Disordered" evidence="1">
    <location>
        <begin position="107"/>
        <end position="211"/>
    </location>
</feature>
<dbReference type="EMBL" id="LLXH01005006">
    <property type="protein sequence ID" value="PKC52878.1"/>
    <property type="molecule type" value="Genomic_DNA"/>
</dbReference>
<feature type="compositionally biased region" description="Low complexity" evidence="1">
    <location>
        <begin position="137"/>
        <end position="189"/>
    </location>
</feature>
<proteinExistence type="predicted"/>
<dbReference type="Proteomes" id="UP000232688">
    <property type="component" value="Unassembled WGS sequence"/>
</dbReference>
<evidence type="ECO:0000256" key="1">
    <source>
        <dbReference type="SAM" id="MobiDB-lite"/>
    </source>
</evidence>
<gene>
    <name evidence="2" type="ORF">RhiirA1_480490</name>
</gene>
<reference evidence="2 3" key="2">
    <citation type="submission" date="2017-10" db="EMBL/GenBank/DDBJ databases">
        <title>Genome analyses suggest a sexual origin of heterokaryosis in a supposedly ancient asexual fungus.</title>
        <authorList>
            <person name="Corradi N."/>
            <person name="Sedzielewska K."/>
            <person name="Noel J."/>
            <person name="Charron P."/>
            <person name="Farinelli L."/>
            <person name="Marton T."/>
            <person name="Kruger M."/>
            <person name="Pelin A."/>
            <person name="Brachmann A."/>
            <person name="Corradi N."/>
        </authorList>
    </citation>
    <scope>NUCLEOTIDE SEQUENCE [LARGE SCALE GENOMIC DNA]</scope>
    <source>
        <strain evidence="2 3">A1</strain>
    </source>
</reference>
<name>A0A2N0QP92_9GLOM</name>
<sequence>MIFGRSFALADLLEIATQVNAKALNVPLSINSYKPKPYAYLNFSSFDTLEAAKEMTVAFRSKGLTWHPPNEAQTLCHVCGRPGCSPSVCNPRSTRKVDDRFNKLYSRFNAGPRHGRQDSCQSRDKSNSRSRSRSNSRSRNSSSSSRSNTNNDRANNSRPATSRSRSNNRTNNNNNINIPSNNGPSSGSIQPPPNPRPNNSTTHNSSSDNSAYTLPQHIIDELKAQINEIATTLKSLDET</sequence>
<feature type="compositionally biased region" description="Basic and acidic residues" evidence="1">
    <location>
        <begin position="115"/>
        <end position="127"/>
    </location>
</feature>
<dbReference type="AlphaFoldDB" id="A0A2N0QP92"/>
<evidence type="ECO:0000313" key="2">
    <source>
        <dbReference type="EMBL" id="PKC52878.1"/>
    </source>
</evidence>